<dbReference type="OMA" id="HEEHRDI"/>
<evidence type="ECO:0000256" key="2">
    <source>
        <dbReference type="SAM" id="MobiDB-lite"/>
    </source>
</evidence>
<feature type="coiled-coil region" evidence="1">
    <location>
        <begin position="411"/>
        <end position="445"/>
    </location>
</feature>
<protein>
    <submittedName>
        <fullName evidence="4">Uncharacterized protein</fullName>
    </submittedName>
</protein>
<keyword evidence="3" id="KW-1185">Reference proteome</keyword>
<evidence type="ECO:0000313" key="3">
    <source>
        <dbReference type="Proteomes" id="UP000025227"/>
    </source>
</evidence>
<evidence type="ECO:0000256" key="1">
    <source>
        <dbReference type="SAM" id="Coils"/>
    </source>
</evidence>
<accession>A0A7I4YUL8</accession>
<proteinExistence type="predicted"/>
<reference evidence="4" key="1">
    <citation type="submission" date="2020-12" db="UniProtKB">
        <authorList>
            <consortium name="WormBaseParasite"/>
        </authorList>
    </citation>
    <scope>IDENTIFICATION</scope>
    <source>
        <strain evidence="4">MHco3</strain>
    </source>
</reference>
<feature type="compositionally biased region" description="Basic and acidic residues" evidence="2">
    <location>
        <begin position="161"/>
        <end position="171"/>
    </location>
</feature>
<organism evidence="3 4">
    <name type="scientific">Haemonchus contortus</name>
    <name type="common">Barber pole worm</name>
    <dbReference type="NCBI Taxonomy" id="6289"/>
    <lineage>
        <taxon>Eukaryota</taxon>
        <taxon>Metazoa</taxon>
        <taxon>Ecdysozoa</taxon>
        <taxon>Nematoda</taxon>
        <taxon>Chromadorea</taxon>
        <taxon>Rhabditida</taxon>
        <taxon>Rhabditina</taxon>
        <taxon>Rhabditomorpha</taxon>
        <taxon>Strongyloidea</taxon>
        <taxon>Trichostrongylidae</taxon>
        <taxon>Haemonchus</taxon>
    </lineage>
</organism>
<dbReference type="OrthoDB" id="10394421at2759"/>
<sequence length="446" mass="52033">MLEEQIEKIALQFKLARTQLTVLHQQYAGLMATGRLTLEMWNSFLNEAHLDSEKLPLDLDPEEQERLITTNLEFLGNYSIQIAGMRRCMADANRLQYYDDLLRKQEAEAVEGQSLEEEILSRLEAIHNILKPDRPQPQERSTTSLAVQLSEGPEGASALFQEKDSAEDTREVENTKIQRNAGFMEPLDFDEEQPEEQPMDFAGDQPVEEQLALRQEEEADEGLVVLDEVEGDNDDQEIIVVVENPPQHRGGEARRRAVHRHTEPRRSRDGDLRQERHEEHRDILRDRNADELAHVDRQLLETRDSKYQAEQEVNELRQRRSRARRRFLPARPNKQTQPCAFCLVRGDHYSDACQRFPGASTRERLARGDDRCTMCLLPSNQHIECKREEESCRYCGSRDHHPALCAEPERSEQMTRRIAELSERIKEYDLRIELLTTRRNQLLERH</sequence>
<dbReference type="WBParaSite" id="HCON_00144220-00001">
    <property type="protein sequence ID" value="HCON_00144220-00001"/>
    <property type="gene ID" value="HCON_00144220"/>
</dbReference>
<dbReference type="Proteomes" id="UP000025227">
    <property type="component" value="Unplaced"/>
</dbReference>
<feature type="compositionally biased region" description="Basic and acidic residues" evidence="2">
    <location>
        <begin position="249"/>
        <end position="282"/>
    </location>
</feature>
<keyword evidence="1" id="KW-0175">Coiled coil</keyword>
<feature type="region of interest" description="Disordered" evidence="2">
    <location>
        <begin position="132"/>
        <end position="171"/>
    </location>
</feature>
<feature type="coiled-coil region" evidence="1">
    <location>
        <begin position="299"/>
        <end position="326"/>
    </location>
</feature>
<feature type="region of interest" description="Disordered" evidence="2">
    <location>
        <begin position="247"/>
        <end position="282"/>
    </location>
</feature>
<dbReference type="AlphaFoldDB" id="A0A7I4YUL8"/>
<name>A0A7I4YUL8_HAECO</name>
<evidence type="ECO:0000313" key="4">
    <source>
        <dbReference type="WBParaSite" id="HCON_00144220-00001"/>
    </source>
</evidence>
<feature type="compositionally biased region" description="Polar residues" evidence="2">
    <location>
        <begin position="138"/>
        <end position="147"/>
    </location>
</feature>